<dbReference type="AlphaFoldDB" id="A0A401IUP5"/>
<dbReference type="RefSeq" id="WP_158609217.1">
    <property type="nucleotide sequence ID" value="NZ_BFFP01000028.1"/>
</dbReference>
<keyword evidence="3" id="KW-1185">Reference proteome</keyword>
<sequence>MKLIRYIPALLLVGLASWVAWSLIDLGGKTGAVVALSIVLYWVLNTMMPLVLSKDE</sequence>
<keyword evidence="1" id="KW-0812">Transmembrane</keyword>
<comment type="caution">
    <text evidence="2">The sequence shown here is derived from an EMBL/GenBank/DDBJ whole genome shotgun (WGS) entry which is preliminary data.</text>
</comment>
<accession>A0A401IUP5</accession>
<dbReference type="Proteomes" id="UP000286848">
    <property type="component" value="Unassembled WGS sequence"/>
</dbReference>
<reference evidence="2 3" key="1">
    <citation type="journal article" date="2019" name="Int. J. Syst. Evol. Microbiol.">
        <title>Lactobacillus salitolerans sp. nov., a novel lactic acid bacterium isolated from spent mushroom substrates.</title>
        <authorList>
            <person name="Tohno M."/>
            <person name="Tanizawa Y."/>
            <person name="Kojima Y."/>
            <person name="Sakamoto M."/>
            <person name="Nakamura Y."/>
            <person name="Ohkuma M."/>
            <person name="Kobayashi H."/>
        </authorList>
    </citation>
    <scope>NUCLEOTIDE SEQUENCE [LARGE SCALE GENOMIC DNA]</scope>
    <source>
        <strain evidence="2 3">YK43</strain>
    </source>
</reference>
<keyword evidence="1" id="KW-1133">Transmembrane helix</keyword>
<evidence type="ECO:0000313" key="2">
    <source>
        <dbReference type="EMBL" id="GBG95207.1"/>
    </source>
</evidence>
<keyword evidence="1" id="KW-0472">Membrane</keyword>
<name>A0A401IUP5_9LACO</name>
<evidence type="ECO:0000313" key="3">
    <source>
        <dbReference type="Proteomes" id="UP000286848"/>
    </source>
</evidence>
<dbReference type="EMBL" id="BFFP01000028">
    <property type="protein sequence ID" value="GBG95207.1"/>
    <property type="molecule type" value="Genomic_DNA"/>
</dbReference>
<organism evidence="2 3">
    <name type="scientific">Ligilactobacillus salitolerans</name>
    <dbReference type="NCBI Taxonomy" id="1808352"/>
    <lineage>
        <taxon>Bacteria</taxon>
        <taxon>Bacillati</taxon>
        <taxon>Bacillota</taxon>
        <taxon>Bacilli</taxon>
        <taxon>Lactobacillales</taxon>
        <taxon>Lactobacillaceae</taxon>
        <taxon>Ligilactobacillus</taxon>
    </lineage>
</organism>
<gene>
    <name evidence="2" type="ORF">LFYK43_16660</name>
</gene>
<proteinExistence type="predicted"/>
<protein>
    <submittedName>
        <fullName evidence="2">Uncharacterized protein</fullName>
    </submittedName>
</protein>
<evidence type="ECO:0000256" key="1">
    <source>
        <dbReference type="SAM" id="Phobius"/>
    </source>
</evidence>
<feature type="transmembrane region" description="Helical" evidence="1">
    <location>
        <begin position="32"/>
        <end position="52"/>
    </location>
</feature>